<reference evidence="2 3" key="1">
    <citation type="submission" date="2015-07" db="EMBL/GenBank/DDBJ databases">
        <authorList>
            <consortium name="Pathogen Informatics"/>
        </authorList>
    </citation>
    <scope>NUCLEOTIDE SEQUENCE [LARGE SCALE GENOMIC DNA]</scope>
    <source>
        <strain evidence="2 3">A51</strain>
    </source>
</reference>
<name>A0A655Q0R5_VIBCL</name>
<organism evidence="2 3">
    <name type="scientific">Vibrio cholerae</name>
    <dbReference type="NCBI Taxonomy" id="666"/>
    <lineage>
        <taxon>Bacteria</taxon>
        <taxon>Pseudomonadati</taxon>
        <taxon>Pseudomonadota</taxon>
        <taxon>Gammaproteobacteria</taxon>
        <taxon>Vibrionales</taxon>
        <taxon>Vibrionaceae</taxon>
        <taxon>Vibrio</taxon>
    </lineage>
</organism>
<proteinExistence type="predicted"/>
<accession>A0A655Q0R5</accession>
<dbReference type="AlphaFoldDB" id="A0A655Q0R5"/>
<dbReference type="Proteomes" id="UP000044806">
    <property type="component" value="Unassembled WGS sequence"/>
</dbReference>
<sequence>MVALISTGTKPKRRFRSTIGMYSPRISNKPITNGGALGRMRTGLHPRTSRTSRIGMPYSSSSKTKLRNSRCIMLVPH</sequence>
<gene>
    <name evidence="2" type="ORF">ERS013165_01340</name>
</gene>
<evidence type="ECO:0000313" key="2">
    <source>
        <dbReference type="EMBL" id="CSA33349.1"/>
    </source>
</evidence>
<dbReference type="EMBL" id="CWOW01000005">
    <property type="protein sequence ID" value="CSA33349.1"/>
    <property type="molecule type" value="Genomic_DNA"/>
</dbReference>
<protein>
    <submittedName>
        <fullName evidence="2">Uncharacterized protein</fullName>
    </submittedName>
</protein>
<feature type="region of interest" description="Disordered" evidence="1">
    <location>
        <begin position="23"/>
        <end position="66"/>
    </location>
</feature>
<evidence type="ECO:0000256" key="1">
    <source>
        <dbReference type="SAM" id="MobiDB-lite"/>
    </source>
</evidence>
<evidence type="ECO:0000313" key="3">
    <source>
        <dbReference type="Proteomes" id="UP000044806"/>
    </source>
</evidence>